<feature type="domain" description="Glycosyl hydrolases family 2 sugar binding" evidence="6">
    <location>
        <begin position="59"/>
        <end position="205"/>
    </location>
</feature>
<evidence type="ECO:0000313" key="9">
    <source>
        <dbReference type="EMBL" id="KKR03288.1"/>
    </source>
</evidence>
<gene>
    <name evidence="9" type="ORF">UT30_C0033G0014</name>
</gene>
<comment type="similarity">
    <text evidence="1">Belongs to the glycosyl hydrolase 2 family.</text>
</comment>
<dbReference type="SUPFAM" id="SSF49785">
    <property type="entry name" value="Galactose-binding domain-like"/>
    <property type="match status" value="1"/>
</dbReference>
<evidence type="ECO:0000259" key="7">
    <source>
        <dbReference type="Pfam" id="PF16355"/>
    </source>
</evidence>
<dbReference type="GO" id="GO:0004553">
    <property type="term" value="F:hydrolase activity, hydrolyzing O-glycosyl compounds"/>
    <property type="evidence" value="ECO:0007669"/>
    <property type="project" value="InterPro"/>
</dbReference>
<dbReference type="Gene3D" id="2.60.120.260">
    <property type="entry name" value="Galactose-binding domain-like"/>
    <property type="match status" value="1"/>
</dbReference>
<dbReference type="InterPro" id="IPR040605">
    <property type="entry name" value="Glyco_hydro2_dom5"/>
</dbReference>
<dbReference type="SUPFAM" id="SSF51445">
    <property type="entry name" value="(Trans)glycosidases"/>
    <property type="match status" value="1"/>
</dbReference>
<comment type="caution">
    <text evidence="9">The sequence shown here is derived from an EMBL/GenBank/DDBJ whole genome shotgun (WGS) entry which is preliminary data.</text>
</comment>
<evidence type="ECO:0000256" key="3">
    <source>
        <dbReference type="ARBA" id="ARBA00023295"/>
    </source>
</evidence>
<reference evidence="9 10" key="1">
    <citation type="journal article" date="2015" name="Nature">
        <title>rRNA introns, odd ribosomes, and small enigmatic genomes across a large radiation of phyla.</title>
        <authorList>
            <person name="Brown C.T."/>
            <person name="Hug L.A."/>
            <person name="Thomas B.C."/>
            <person name="Sharon I."/>
            <person name="Castelle C.J."/>
            <person name="Singh A."/>
            <person name="Wilkins M.J."/>
            <person name="Williams K.H."/>
            <person name="Banfield J.F."/>
        </authorList>
    </citation>
    <scope>NUCLEOTIDE SEQUENCE [LARGE SCALE GENOMIC DNA]</scope>
</reference>
<dbReference type="InterPro" id="IPR013783">
    <property type="entry name" value="Ig-like_fold"/>
</dbReference>
<name>A0A0G0MJH8_9BACT</name>
<dbReference type="PRINTS" id="PR00132">
    <property type="entry name" value="GLHYDRLASE2"/>
</dbReference>
<feature type="domain" description="Glycoside hydrolase family 2" evidence="8">
    <location>
        <begin position="718"/>
        <end position="786"/>
    </location>
</feature>
<dbReference type="InterPro" id="IPR051913">
    <property type="entry name" value="GH2_Domain-Containing"/>
</dbReference>
<feature type="domain" description="DUF4982" evidence="7">
    <location>
        <begin position="634"/>
        <end position="690"/>
    </location>
</feature>
<dbReference type="InterPro" id="IPR017853">
    <property type="entry name" value="GH"/>
</dbReference>
<dbReference type="Pfam" id="PF16355">
    <property type="entry name" value="DUF4982"/>
    <property type="match status" value="1"/>
</dbReference>
<dbReference type="Proteomes" id="UP000033935">
    <property type="component" value="Unassembled WGS sequence"/>
</dbReference>
<dbReference type="Pfam" id="PF02837">
    <property type="entry name" value="Glyco_hydro_2_N"/>
    <property type="match status" value="1"/>
</dbReference>
<dbReference type="SUPFAM" id="SSF49303">
    <property type="entry name" value="beta-Galactosidase/glucuronidase domain"/>
    <property type="match status" value="1"/>
</dbReference>
<accession>A0A0G0MJH8</accession>
<dbReference type="PANTHER" id="PTHR42732">
    <property type="entry name" value="BETA-GALACTOSIDASE"/>
    <property type="match status" value="1"/>
</dbReference>
<dbReference type="Pfam" id="PF02836">
    <property type="entry name" value="Glyco_hydro_2_C"/>
    <property type="match status" value="1"/>
</dbReference>
<proteinExistence type="inferred from homology"/>
<dbReference type="AlphaFoldDB" id="A0A0G0MJH8"/>
<evidence type="ECO:0000259" key="4">
    <source>
        <dbReference type="Pfam" id="PF00703"/>
    </source>
</evidence>
<dbReference type="PATRIC" id="fig|1618995.3.peg.1019"/>
<keyword evidence="2" id="KW-0378">Hydrolase</keyword>
<dbReference type="PANTHER" id="PTHR42732:SF1">
    <property type="entry name" value="BETA-MANNOSIDASE"/>
    <property type="match status" value="1"/>
</dbReference>
<evidence type="ECO:0000256" key="1">
    <source>
        <dbReference type="ARBA" id="ARBA00007401"/>
    </source>
</evidence>
<dbReference type="Pfam" id="PF18565">
    <property type="entry name" value="Glyco_hydro2_C5"/>
    <property type="match status" value="1"/>
</dbReference>
<dbReference type="GO" id="GO:0005975">
    <property type="term" value="P:carbohydrate metabolic process"/>
    <property type="evidence" value="ECO:0007669"/>
    <property type="project" value="InterPro"/>
</dbReference>
<dbReference type="EMBL" id="LBWG01000033">
    <property type="protein sequence ID" value="KKR03288.1"/>
    <property type="molecule type" value="Genomic_DNA"/>
</dbReference>
<dbReference type="Pfam" id="PF00703">
    <property type="entry name" value="Glyco_hydro_2"/>
    <property type="match status" value="1"/>
</dbReference>
<dbReference type="InterPro" id="IPR032311">
    <property type="entry name" value="DUF4982"/>
</dbReference>
<dbReference type="InterPro" id="IPR036156">
    <property type="entry name" value="Beta-gal/glucu_dom_sf"/>
</dbReference>
<feature type="domain" description="Glycoside hydrolase family 2 catalytic" evidence="5">
    <location>
        <begin position="324"/>
        <end position="521"/>
    </location>
</feature>
<dbReference type="InterPro" id="IPR006102">
    <property type="entry name" value="Ig-like_GH2"/>
</dbReference>
<evidence type="ECO:0000313" key="10">
    <source>
        <dbReference type="Proteomes" id="UP000033935"/>
    </source>
</evidence>
<evidence type="ECO:0000259" key="5">
    <source>
        <dbReference type="Pfam" id="PF02836"/>
    </source>
</evidence>
<dbReference type="InterPro" id="IPR006101">
    <property type="entry name" value="Glyco_hydro_2"/>
</dbReference>
<evidence type="ECO:0000256" key="2">
    <source>
        <dbReference type="ARBA" id="ARBA00022801"/>
    </source>
</evidence>
<dbReference type="Gene3D" id="3.20.20.80">
    <property type="entry name" value="Glycosidases"/>
    <property type="match status" value="1"/>
</dbReference>
<feature type="domain" description="Glycoside hydrolase family 2 immunoglobulin-like beta-sandwich" evidence="4">
    <location>
        <begin position="213"/>
        <end position="317"/>
    </location>
</feature>
<evidence type="ECO:0000259" key="8">
    <source>
        <dbReference type="Pfam" id="PF18565"/>
    </source>
</evidence>
<dbReference type="InterPro" id="IPR006104">
    <property type="entry name" value="Glyco_hydro_2_N"/>
</dbReference>
<dbReference type="InterPro" id="IPR006103">
    <property type="entry name" value="Glyco_hydro_2_cat"/>
</dbReference>
<protein>
    <submittedName>
        <fullName evidence="9">Beta-galactosidase, family GH2</fullName>
    </submittedName>
</protein>
<organism evidence="9 10">
    <name type="scientific">Candidatus Uhrbacteria bacterium GW2011_GWF2_39_13</name>
    <dbReference type="NCBI Taxonomy" id="1618995"/>
    <lineage>
        <taxon>Bacteria</taxon>
        <taxon>Candidatus Uhriibacteriota</taxon>
    </lineage>
</organism>
<dbReference type="InterPro" id="IPR008979">
    <property type="entry name" value="Galactose-bd-like_sf"/>
</dbReference>
<keyword evidence="3" id="KW-0326">Glycosidase</keyword>
<sequence>MFGIKGNKYKINPTEKNVVFRPRPVRKKRSVYCLNDNWCFHKGFIMSSTPHLANDADWRNIDLPHDWSIEGPFDKKNITEAIPLGKSIVARDESGLPSGEGWYRKTFWMDPKIFGEVGDGRAFLKMEGAFKHSKIWINGEFVGENRSGYTPAIYDISCFLGANERSFRWPGSTYSITIHVNAEEQQGHWHEGAGIYRDVTLIFTPSCRFEHYSPIVTLKETNSGKVVVSATLINSSNEARDGILKYRILSPDGNCAASKQKKIKLPSAGTLKTEDTLEIHSPTLWNIDNPFLYCLESELEIPDLEISDKVEENFGLRYFDFAPDGKFSLNGTPLQIRGGCIHNDFAVFGVALPYEANAITVAELKNMGCNLIRSAHHHASESLMLECDRIGMLFWAEHRGLISLSEDVQYESLRESIKASRRHPSVIIWGLANHGGDAYGETTARLIKANDIAHSEDPTRPTAVALECSSDHNINGFAAVTDLVGYNGGAARTQRDHELYPERKIIISEFGSGRGARGIYQSAAFSIGGKKYYSEDGRVFEQTGSYVSIFDLCRRTESEWAEIVQKKYLYGGIVWAAIDYLGETAGWPLVNSQMGAALDICRFRKDTYYFFQQEWTTTPMLHVFPPWEHPGQEGKEVPVWIYSNCTEIELFLNGRSMGTKVAKTGSHLEWNVIYEPGELRAVALTSSGQHIEKISVTPGRAANISLDIRKLEEEEAGEYIFVSIGLVDVKGNVLNHADNLLELQVEGIVQLVGIASGDPCEKVTIGNKSCQLFSGKALAIFRQKKNLSEKNYGKAMFFIDELSSTLIFTSSKTGKMQIKFLSNENTAIP</sequence>
<evidence type="ECO:0000259" key="6">
    <source>
        <dbReference type="Pfam" id="PF02837"/>
    </source>
</evidence>
<dbReference type="Gene3D" id="2.60.40.10">
    <property type="entry name" value="Immunoglobulins"/>
    <property type="match status" value="3"/>
</dbReference>